<dbReference type="SMART" id="SM00066">
    <property type="entry name" value="GAL4"/>
    <property type="match status" value="1"/>
</dbReference>
<dbReference type="EMBL" id="JAVRRT010000002">
    <property type="protein sequence ID" value="KAK5174812.1"/>
    <property type="molecule type" value="Genomic_DNA"/>
</dbReference>
<dbReference type="Pfam" id="PF11951">
    <property type="entry name" value="Fungal_trans_2"/>
    <property type="match status" value="1"/>
</dbReference>
<protein>
    <recommendedName>
        <fullName evidence="3">Zn(2)-C6 fungal-type domain-containing protein</fullName>
    </recommendedName>
</protein>
<dbReference type="InterPro" id="IPR021858">
    <property type="entry name" value="Fun_TF"/>
</dbReference>
<comment type="caution">
    <text evidence="4">The sequence shown here is derived from an EMBL/GenBank/DDBJ whole genome shotgun (WGS) entry which is preliminary data.</text>
</comment>
<accession>A0AAV9PNE8</accession>
<keyword evidence="1" id="KW-0539">Nucleus</keyword>
<evidence type="ECO:0000256" key="1">
    <source>
        <dbReference type="ARBA" id="ARBA00023242"/>
    </source>
</evidence>
<name>A0AAV9PNE8_9PEZI</name>
<evidence type="ECO:0000313" key="5">
    <source>
        <dbReference type="Proteomes" id="UP001337655"/>
    </source>
</evidence>
<feature type="domain" description="Zn(2)-C6 fungal-type" evidence="3">
    <location>
        <begin position="10"/>
        <end position="38"/>
    </location>
</feature>
<dbReference type="PROSITE" id="PS50048">
    <property type="entry name" value="ZN2_CY6_FUNGAL_2"/>
    <property type="match status" value="1"/>
</dbReference>
<dbReference type="Pfam" id="PF00172">
    <property type="entry name" value="Zn_clus"/>
    <property type="match status" value="1"/>
</dbReference>
<gene>
    <name evidence="4" type="ORF">LTR77_001895</name>
</gene>
<dbReference type="PROSITE" id="PS00463">
    <property type="entry name" value="ZN2_CY6_FUNGAL_1"/>
    <property type="match status" value="1"/>
</dbReference>
<dbReference type="InterPro" id="IPR036864">
    <property type="entry name" value="Zn2-C6_fun-type_DNA-bd_sf"/>
</dbReference>
<sequence>MVGVAGRSKGCNTCKRRRIKCDERRPKCARCLKAGYKCAGYDRPLQVVLSTPHAAAEGKAKSSGKHTPGPLLHDQQEPNASLILAPFLPLPSKLKDDLQFAFVFQHLVWSSYASPWLQLSASGRLTALAHEAALAFSQSAFGRHHRLREIELSSAARYGRALKQLQTSLQKCNASETADLLVPVLILLMHSCSLYTTEESQVHVRGIHDLLRSCGPKPFQQEPLRAALSSTRATLVTLALIDKRRLFLEDARWREVPWSLAPVEKPAAEELVDMLVFLPGLTQDVEYQSRTTSDLLTTHLTERLVEIFQVLFRWRWAWNSRYPLAAWEEERQAPAVAGWKPAYPGISSRLLRFASPERASDVLLYNTILIMVLGLLRQLSSWVEVELAIKRAIANTQPVEAFARNTALNMPTAGITACTAAMEIARAFDYHLQPQRIQTPALYWLFPLGLAKRTLFADSAWRAFIDHMMETSRRTRGYGSEIMGGAGFGSYILRNCEMGLI</sequence>
<organism evidence="4 5">
    <name type="scientific">Saxophila tyrrhenica</name>
    <dbReference type="NCBI Taxonomy" id="1690608"/>
    <lineage>
        <taxon>Eukaryota</taxon>
        <taxon>Fungi</taxon>
        <taxon>Dikarya</taxon>
        <taxon>Ascomycota</taxon>
        <taxon>Pezizomycotina</taxon>
        <taxon>Dothideomycetes</taxon>
        <taxon>Dothideomycetidae</taxon>
        <taxon>Mycosphaerellales</taxon>
        <taxon>Extremaceae</taxon>
        <taxon>Saxophila</taxon>
    </lineage>
</organism>
<dbReference type="Gene3D" id="4.10.240.10">
    <property type="entry name" value="Zn(2)-C6 fungal-type DNA-binding domain"/>
    <property type="match status" value="1"/>
</dbReference>
<dbReference type="CDD" id="cd00067">
    <property type="entry name" value="GAL4"/>
    <property type="match status" value="1"/>
</dbReference>
<dbReference type="GeneID" id="89923242"/>
<dbReference type="RefSeq" id="XP_064663481.1">
    <property type="nucleotide sequence ID" value="XM_064799154.1"/>
</dbReference>
<dbReference type="InterPro" id="IPR053178">
    <property type="entry name" value="Osmoadaptation_assoc"/>
</dbReference>
<evidence type="ECO:0000256" key="2">
    <source>
        <dbReference type="SAM" id="MobiDB-lite"/>
    </source>
</evidence>
<reference evidence="4 5" key="1">
    <citation type="submission" date="2023-08" db="EMBL/GenBank/DDBJ databases">
        <title>Black Yeasts Isolated from many extreme environments.</title>
        <authorList>
            <person name="Coleine C."/>
            <person name="Stajich J.E."/>
            <person name="Selbmann L."/>
        </authorList>
    </citation>
    <scope>NUCLEOTIDE SEQUENCE [LARGE SCALE GENOMIC DNA]</scope>
    <source>
        <strain evidence="4 5">CCFEE 5935</strain>
    </source>
</reference>
<dbReference type="AlphaFoldDB" id="A0AAV9PNE8"/>
<dbReference type="Proteomes" id="UP001337655">
    <property type="component" value="Unassembled WGS sequence"/>
</dbReference>
<dbReference type="GO" id="GO:0008270">
    <property type="term" value="F:zinc ion binding"/>
    <property type="evidence" value="ECO:0007669"/>
    <property type="project" value="InterPro"/>
</dbReference>
<feature type="region of interest" description="Disordered" evidence="2">
    <location>
        <begin position="56"/>
        <end position="75"/>
    </location>
</feature>
<evidence type="ECO:0000259" key="3">
    <source>
        <dbReference type="PROSITE" id="PS50048"/>
    </source>
</evidence>
<dbReference type="SUPFAM" id="SSF57701">
    <property type="entry name" value="Zn2/Cys6 DNA-binding domain"/>
    <property type="match status" value="1"/>
</dbReference>
<keyword evidence="5" id="KW-1185">Reference proteome</keyword>
<evidence type="ECO:0000313" key="4">
    <source>
        <dbReference type="EMBL" id="KAK5174812.1"/>
    </source>
</evidence>
<dbReference type="InterPro" id="IPR001138">
    <property type="entry name" value="Zn2Cys6_DnaBD"/>
</dbReference>
<dbReference type="PANTHER" id="PTHR38111">
    <property type="entry name" value="ZN(2)-C6 FUNGAL-TYPE DOMAIN-CONTAINING PROTEIN-RELATED"/>
    <property type="match status" value="1"/>
</dbReference>
<dbReference type="PANTHER" id="PTHR38111:SF2">
    <property type="entry name" value="FINGER DOMAIN PROTEIN, PUTATIVE (AFU_ORTHOLOGUE AFUA_1G01560)-RELATED"/>
    <property type="match status" value="1"/>
</dbReference>
<dbReference type="GO" id="GO:0000981">
    <property type="term" value="F:DNA-binding transcription factor activity, RNA polymerase II-specific"/>
    <property type="evidence" value="ECO:0007669"/>
    <property type="project" value="InterPro"/>
</dbReference>
<proteinExistence type="predicted"/>